<evidence type="ECO:0000313" key="2">
    <source>
        <dbReference type="EMBL" id="KAG5507609.1"/>
    </source>
</evidence>
<feature type="compositionally biased region" description="Pro residues" evidence="1">
    <location>
        <begin position="73"/>
        <end position="82"/>
    </location>
</feature>
<comment type="caution">
    <text evidence="2">The sequence shown here is derived from an EMBL/GenBank/DDBJ whole genome shotgun (WGS) entry which is preliminary data.</text>
</comment>
<dbReference type="GeneID" id="94292584"/>
<dbReference type="EMBL" id="JAFJZO010000018">
    <property type="protein sequence ID" value="KAG5507609.1"/>
    <property type="molecule type" value="Genomic_DNA"/>
</dbReference>
<sequence>MPPKRGSARAQPASKAPKSRTAAKETTSAADRTKMAPAKKSKISAAAAPTSRKRGRSPNTGISSAKASKAPGPLQPNAPQLPPTARRPRDRAGSGKGEASSSRARQAAAHPPQPPLKTARTQPLKSASTHAAVPRPEATDAVVEATTEAMEGDGSHNSGATSWDHPEGLSLLRRYLPFPAPMPTDRSSASDAPEWSTTDAAVFSMFLAEAQAHLIRHCCRQLAQLTTSTAPAFLHAAALGEAALAASHPLSMPTKASSGSADQDSLPPVDPLIDRQELTYRTLRATVAASCTLGHRSCQVLWGPRGSGKHRILRLLAQDVRSTPNTLVIELQGRLLRDDEAALGVIAEQLLSFLRGPQSAQLRAAHYLLRTGTFEFGQVFRFEQRMQDNEPPATAQGLTTRAMHGRDTLPPQASRRMGGSSVRNGQGGAHRYSRPSTTTTAPPTKASHGRARGTRWNASRRAARARADSDTEVWDEDTEDDACADEDDDVQGGSSVMVTSTTAYLTGGAASALPHLQRALLLLKSQGCSIVVCIRDIDVFGIRCDQLLYVLAGLMHDSDGSGNGAGSGGGLSLLLASAAPDIRQLEKRLSSRLTCETRYVPLLPWSLRNLLAATLHTTAQDALNQVRMREVEHQRGVLVEALRTESARRQHSTDGGGGRATYREKALLEKTMTGLQTRLHASDATLRELRAQRRHLCSLFDTEAAAPARTNHKIGSRTLGHYTASGWRSSVFTSLLPPQNQVSAPTSSAAPPSTAVRTWSVSSLFAHPSLTLEVQCVMCEELLRQLSSATRERVTRGLAGADDLRGHDSSPLAPLVTELSTELELSSSSSTVLAVLASHLCKAASGSIDFLGRGGRRVLFSWLRARLQHEPIPTAAVNATSASEASAAHPGGVPQTVLSRWQEAAAASTALRTSESGAGRVEKTPLSERATDVRFESTLNSGDDGPAARDVANGSRAVYHRTRPELPSLSLLPPHIHDLLADGQLVGMGYGSREVLLVLFYMHIHHTNGVRQRTVSDLLEDVSSSLGTKAAAALDREAFRIAIRHLCRWRLLRVVEVHSQLLEMCGNDARLRDFLFSLLSKKQKWCEAELGLDAREMMRFRNLL</sequence>
<feature type="region of interest" description="Disordered" evidence="1">
    <location>
        <begin position="388"/>
        <end position="494"/>
    </location>
</feature>
<feature type="compositionally biased region" description="Low complexity" evidence="1">
    <location>
        <begin position="99"/>
        <end position="110"/>
    </location>
</feature>
<dbReference type="AlphaFoldDB" id="A0A836IDV6"/>
<reference evidence="2 3" key="1">
    <citation type="submission" date="2021-02" db="EMBL/GenBank/DDBJ databases">
        <title>Porcisia hertigi Genome sequencing and assembly.</title>
        <authorList>
            <person name="Almutairi H."/>
            <person name="Gatherer D."/>
        </authorList>
    </citation>
    <scope>NUCLEOTIDE SEQUENCE [LARGE SCALE GENOMIC DNA]</scope>
    <source>
        <strain evidence="2 3">C119</strain>
    </source>
</reference>
<feature type="compositionally biased region" description="Low complexity" evidence="1">
    <location>
        <begin position="435"/>
        <end position="446"/>
    </location>
</feature>
<organism evidence="2 3">
    <name type="scientific">Porcisia hertigi</name>
    <dbReference type="NCBI Taxonomy" id="2761500"/>
    <lineage>
        <taxon>Eukaryota</taxon>
        <taxon>Discoba</taxon>
        <taxon>Euglenozoa</taxon>
        <taxon>Kinetoplastea</taxon>
        <taxon>Metakinetoplastina</taxon>
        <taxon>Trypanosomatida</taxon>
        <taxon>Trypanosomatidae</taxon>
        <taxon>Leishmaniinae</taxon>
        <taxon>Porcisia</taxon>
    </lineage>
</organism>
<feature type="compositionally biased region" description="Acidic residues" evidence="1">
    <location>
        <begin position="470"/>
        <end position="490"/>
    </location>
</feature>
<feature type="region of interest" description="Disordered" evidence="1">
    <location>
        <begin position="1"/>
        <end position="140"/>
    </location>
</feature>
<feature type="compositionally biased region" description="Polar residues" evidence="1">
    <location>
        <begin position="57"/>
        <end position="66"/>
    </location>
</feature>
<keyword evidence="3" id="KW-1185">Reference proteome</keyword>
<dbReference type="RefSeq" id="XP_067757924.1">
    <property type="nucleotide sequence ID" value="XM_067902507.1"/>
</dbReference>
<accession>A0A836IDV6</accession>
<gene>
    <name evidence="2" type="ORF">JKF63_06558</name>
</gene>
<evidence type="ECO:0000256" key="1">
    <source>
        <dbReference type="SAM" id="MobiDB-lite"/>
    </source>
</evidence>
<dbReference type="KEGG" id="phet:94292584"/>
<dbReference type="Proteomes" id="UP000674318">
    <property type="component" value="Unassembled WGS sequence"/>
</dbReference>
<name>A0A836IDV6_9TRYP</name>
<protein>
    <recommendedName>
        <fullName evidence="4">Origin recognition complex subunit 4</fullName>
    </recommendedName>
</protein>
<dbReference type="OrthoDB" id="273519at2759"/>
<proteinExistence type="predicted"/>
<evidence type="ECO:0008006" key="4">
    <source>
        <dbReference type="Google" id="ProtNLM"/>
    </source>
</evidence>
<feature type="compositionally biased region" description="Polar residues" evidence="1">
    <location>
        <begin position="119"/>
        <end position="129"/>
    </location>
</feature>
<evidence type="ECO:0000313" key="3">
    <source>
        <dbReference type="Proteomes" id="UP000674318"/>
    </source>
</evidence>